<keyword evidence="3 9" id="KW-0812">Transmembrane</keyword>
<feature type="transmembrane region" description="Helical" evidence="9">
    <location>
        <begin position="460"/>
        <end position="486"/>
    </location>
</feature>
<evidence type="ECO:0000256" key="8">
    <source>
        <dbReference type="SAM" id="MobiDB-lite"/>
    </source>
</evidence>
<dbReference type="OrthoDB" id="66620at2759"/>
<dbReference type="SUPFAM" id="SSF52540">
    <property type="entry name" value="P-loop containing nucleoside triphosphate hydrolases"/>
    <property type="match status" value="1"/>
</dbReference>
<evidence type="ECO:0000256" key="6">
    <source>
        <dbReference type="ARBA" id="ARBA00022989"/>
    </source>
</evidence>
<keyword evidence="6 9" id="KW-1133">Transmembrane helix</keyword>
<keyword evidence="12" id="KW-1185">Reference proteome</keyword>
<evidence type="ECO:0000256" key="4">
    <source>
        <dbReference type="ARBA" id="ARBA00022741"/>
    </source>
</evidence>
<feature type="region of interest" description="Disordered" evidence="8">
    <location>
        <begin position="324"/>
        <end position="350"/>
    </location>
</feature>
<feature type="transmembrane region" description="Helical" evidence="9">
    <location>
        <begin position="594"/>
        <end position="615"/>
    </location>
</feature>
<feature type="transmembrane region" description="Helical" evidence="9">
    <location>
        <begin position="525"/>
        <end position="544"/>
    </location>
</feature>
<dbReference type="InterPro" id="IPR013525">
    <property type="entry name" value="ABC2_TM"/>
</dbReference>
<evidence type="ECO:0000256" key="2">
    <source>
        <dbReference type="ARBA" id="ARBA00022448"/>
    </source>
</evidence>
<keyword evidence="2" id="KW-0813">Transport</keyword>
<keyword evidence="5 11" id="KW-0067">ATP-binding</keyword>
<evidence type="ECO:0000256" key="1">
    <source>
        <dbReference type="ARBA" id="ARBA00004141"/>
    </source>
</evidence>
<evidence type="ECO:0000313" key="11">
    <source>
        <dbReference type="EMBL" id="QDZ20061.1"/>
    </source>
</evidence>
<evidence type="ECO:0000256" key="5">
    <source>
        <dbReference type="ARBA" id="ARBA00022840"/>
    </source>
</evidence>
<dbReference type="GO" id="GO:0016887">
    <property type="term" value="F:ATP hydrolysis activity"/>
    <property type="evidence" value="ECO:0007669"/>
    <property type="project" value="InterPro"/>
</dbReference>
<dbReference type="InterPro" id="IPR050352">
    <property type="entry name" value="ABCG_transporters"/>
</dbReference>
<protein>
    <submittedName>
        <fullName evidence="11">ATP-binding cassette transporter</fullName>
    </submittedName>
</protein>
<dbReference type="Pfam" id="PF01061">
    <property type="entry name" value="ABC2_membrane"/>
    <property type="match status" value="1"/>
</dbReference>
<evidence type="ECO:0000259" key="10">
    <source>
        <dbReference type="PROSITE" id="PS50893"/>
    </source>
</evidence>
<dbReference type="GO" id="GO:0140359">
    <property type="term" value="F:ABC-type transporter activity"/>
    <property type="evidence" value="ECO:0007669"/>
    <property type="project" value="InterPro"/>
</dbReference>
<dbReference type="STRING" id="1764295.A0A5B8MIE5"/>
<dbReference type="InterPro" id="IPR027417">
    <property type="entry name" value="P-loop_NTPase"/>
</dbReference>
<keyword evidence="7 9" id="KW-0472">Membrane</keyword>
<dbReference type="PROSITE" id="PS50893">
    <property type="entry name" value="ABC_TRANSPORTER_2"/>
    <property type="match status" value="1"/>
</dbReference>
<organism evidence="11 12">
    <name type="scientific">Chloropicon primus</name>
    <dbReference type="NCBI Taxonomy" id="1764295"/>
    <lineage>
        <taxon>Eukaryota</taxon>
        <taxon>Viridiplantae</taxon>
        <taxon>Chlorophyta</taxon>
        <taxon>Chloropicophyceae</taxon>
        <taxon>Chloropicales</taxon>
        <taxon>Chloropicaceae</taxon>
        <taxon>Chloropicon</taxon>
    </lineage>
</organism>
<feature type="domain" description="ABC transporter" evidence="10">
    <location>
        <begin position="36"/>
        <end position="288"/>
    </location>
</feature>
<feature type="transmembrane region" description="Helical" evidence="9">
    <location>
        <begin position="492"/>
        <end position="513"/>
    </location>
</feature>
<comment type="subcellular location">
    <subcellularLocation>
        <location evidence="1">Membrane</location>
        <topology evidence="1">Multi-pass membrane protein</topology>
    </subcellularLocation>
</comment>
<sequence length="623" mass="68543">MEGEKASVVSAMDVEKGGVVTGGTPRASGSARSFGVAFDKVRWTPQSSGGCPCVRGKKPREWILSSITGYFEPGTLTAIMGASGSGKSSLLDILAKRKTQGTVEGRIFYGENPLTTDFARRHVGYVEQSPSLIANLTAEEMLLYTAALQRPAGEDPAWQKSEIHKLMDRLGLLGRKDVIVGDALAKGLSGGETKRVTIALGMIREPAVLYLDEPTSGLDSATANEIMKLVKDIADDDRTVATSIHSPTAFCFGLFDNLFLLASGRVAFFGRAAEAEEFLGTVGAARDLSYTTSEWLVELLAQPSSLAKITDGYEKSGLARENDEKVRRLQNMESPESGGAAAGGRRRRPVAETKKSFFQEVRALVKFRTPRNYTDGAYLGSRIGDKILFMLVIVSLYWGKGKPEGGASYASSMQVLPSVLFMVVVLPAFGAAGYMPSLMMERPIFVRERADGNYKVISYLLYKVVEEFVVTVPVSLLFCVVIYYGVGMHGSLALFWLIFLVTQNIGIVLAYLVAAFSPSVDSANAFLPCYVTLCLFFVGLLIPYGEIPVYWSWFTYITFLRYSWTALMMNEFQGRDIPFDVLGLFSIPSDESKWAYFGYTCIFYPVFFLGAYLIMSFRKYVKR</sequence>
<dbReference type="AlphaFoldDB" id="A0A5B8MIE5"/>
<dbReference type="InterPro" id="IPR003593">
    <property type="entry name" value="AAA+_ATPase"/>
</dbReference>
<dbReference type="PANTHER" id="PTHR48041:SF91">
    <property type="entry name" value="ABC TRANSPORTER G FAMILY MEMBER 28"/>
    <property type="match status" value="1"/>
</dbReference>
<proteinExistence type="predicted"/>
<name>A0A5B8MIE5_9CHLO</name>
<dbReference type="Pfam" id="PF00005">
    <property type="entry name" value="ABC_tran"/>
    <property type="match status" value="1"/>
</dbReference>
<feature type="transmembrane region" description="Helical" evidence="9">
    <location>
        <begin position="419"/>
        <end position="439"/>
    </location>
</feature>
<feature type="transmembrane region" description="Helical" evidence="9">
    <location>
        <begin position="376"/>
        <end position="399"/>
    </location>
</feature>
<dbReference type="EMBL" id="CP031036">
    <property type="protein sequence ID" value="QDZ20061.1"/>
    <property type="molecule type" value="Genomic_DNA"/>
</dbReference>
<evidence type="ECO:0000256" key="9">
    <source>
        <dbReference type="SAM" id="Phobius"/>
    </source>
</evidence>
<dbReference type="PANTHER" id="PTHR48041">
    <property type="entry name" value="ABC TRANSPORTER G FAMILY MEMBER 28"/>
    <property type="match status" value="1"/>
</dbReference>
<reference evidence="11 12" key="1">
    <citation type="submission" date="2018-07" db="EMBL/GenBank/DDBJ databases">
        <title>The complete nuclear genome of the prasinophyte Chloropicon primus (CCMP1205).</title>
        <authorList>
            <person name="Pombert J.-F."/>
            <person name="Otis C."/>
            <person name="Turmel M."/>
            <person name="Lemieux C."/>
        </authorList>
    </citation>
    <scope>NUCLEOTIDE SEQUENCE [LARGE SCALE GENOMIC DNA]</scope>
    <source>
        <strain evidence="11 12">CCMP1205</strain>
    </source>
</reference>
<dbReference type="Gene3D" id="3.40.50.300">
    <property type="entry name" value="P-loop containing nucleotide triphosphate hydrolases"/>
    <property type="match status" value="1"/>
</dbReference>
<dbReference type="Proteomes" id="UP000316726">
    <property type="component" value="Chromosome 3"/>
</dbReference>
<evidence type="ECO:0000313" key="12">
    <source>
        <dbReference type="Proteomes" id="UP000316726"/>
    </source>
</evidence>
<evidence type="ECO:0000256" key="3">
    <source>
        <dbReference type="ARBA" id="ARBA00022692"/>
    </source>
</evidence>
<gene>
    <name evidence="11" type="ORF">A3770_03p25790</name>
</gene>
<evidence type="ECO:0000256" key="7">
    <source>
        <dbReference type="ARBA" id="ARBA00023136"/>
    </source>
</evidence>
<dbReference type="SMART" id="SM00382">
    <property type="entry name" value="AAA"/>
    <property type="match status" value="1"/>
</dbReference>
<dbReference type="InterPro" id="IPR003439">
    <property type="entry name" value="ABC_transporter-like_ATP-bd"/>
</dbReference>
<dbReference type="GO" id="GO:0016020">
    <property type="term" value="C:membrane"/>
    <property type="evidence" value="ECO:0007669"/>
    <property type="project" value="UniProtKB-SubCell"/>
</dbReference>
<dbReference type="GO" id="GO:0005524">
    <property type="term" value="F:ATP binding"/>
    <property type="evidence" value="ECO:0007669"/>
    <property type="project" value="UniProtKB-KW"/>
</dbReference>
<accession>A0A5B8MIE5</accession>
<keyword evidence="4" id="KW-0547">Nucleotide-binding</keyword>